<feature type="non-terminal residue" evidence="4">
    <location>
        <position position="285"/>
    </location>
</feature>
<keyword evidence="1" id="KW-0677">Repeat</keyword>
<proteinExistence type="predicted"/>
<dbReference type="PANTHER" id="PTHR24171">
    <property type="entry name" value="ANKYRIN REPEAT DOMAIN-CONTAINING PROTEIN 39-RELATED"/>
    <property type="match status" value="1"/>
</dbReference>
<dbReference type="InterPro" id="IPR002110">
    <property type="entry name" value="Ankyrin_rpt"/>
</dbReference>
<gene>
    <name evidence="4" type="ORF">C8A01DRAFT_32807</name>
</gene>
<dbReference type="SUPFAM" id="SSF48403">
    <property type="entry name" value="Ankyrin repeat"/>
    <property type="match status" value="1"/>
</dbReference>
<dbReference type="Gene3D" id="1.25.40.20">
    <property type="entry name" value="Ankyrin repeat-containing domain"/>
    <property type="match status" value="2"/>
</dbReference>
<dbReference type="EMBL" id="MU854331">
    <property type="protein sequence ID" value="KAK4043164.1"/>
    <property type="molecule type" value="Genomic_DNA"/>
</dbReference>
<accession>A0AAN6PLC6</accession>
<evidence type="ECO:0000256" key="1">
    <source>
        <dbReference type="ARBA" id="ARBA00022737"/>
    </source>
</evidence>
<evidence type="ECO:0000313" key="4">
    <source>
        <dbReference type="EMBL" id="KAK4043164.1"/>
    </source>
</evidence>
<keyword evidence="2 3" id="KW-0040">ANK repeat</keyword>
<dbReference type="PROSITE" id="PS50088">
    <property type="entry name" value="ANK_REPEAT"/>
    <property type="match status" value="2"/>
</dbReference>
<keyword evidence="5" id="KW-1185">Reference proteome</keyword>
<dbReference type="InterPro" id="IPR036770">
    <property type="entry name" value="Ankyrin_rpt-contain_sf"/>
</dbReference>
<dbReference type="SMART" id="SM00248">
    <property type="entry name" value="ANK"/>
    <property type="match status" value="5"/>
</dbReference>
<evidence type="ECO:0000256" key="2">
    <source>
        <dbReference type="ARBA" id="ARBA00023043"/>
    </source>
</evidence>
<organism evidence="4 5">
    <name type="scientific">Parachaetomium inaequale</name>
    <dbReference type="NCBI Taxonomy" id="2588326"/>
    <lineage>
        <taxon>Eukaryota</taxon>
        <taxon>Fungi</taxon>
        <taxon>Dikarya</taxon>
        <taxon>Ascomycota</taxon>
        <taxon>Pezizomycotina</taxon>
        <taxon>Sordariomycetes</taxon>
        <taxon>Sordariomycetidae</taxon>
        <taxon>Sordariales</taxon>
        <taxon>Chaetomiaceae</taxon>
        <taxon>Parachaetomium</taxon>
    </lineage>
</organism>
<sequence length="285" mass="30019">MSSSGSAPKKRQSLLFSVKSIFKSSKRHTEGMTPMALAFLHGHLTMAKHLRAAGASPLLIHNNGESLASFAVLAQNPSLIRWLATLGNTNLLLNSRDPGGNHPLHHAVLRANLDVTRALLEAGAQPNPHATTGLGTPLLHTLDKRLNTTQAPATRLATVLLLLQHGAATDIPHEADGTYPLHEAVLSAGAAAANDNEHDMAILTALLDDPRTEVDVGLARDDDGLRGTTPLMYAAATGRAAVVRLLLGRGADPRRANGLGEVALHWAGIIDNGGERGGGEEEEEE</sequence>
<name>A0AAN6PLC6_9PEZI</name>
<feature type="repeat" description="ANK" evidence="3">
    <location>
        <begin position="99"/>
        <end position="131"/>
    </location>
</feature>
<comment type="caution">
    <text evidence="4">The sequence shown here is derived from an EMBL/GenBank/DDBJ whole genome shotgun (WGS) entry which is preliminary data.</text>
</comment>
<dbReference type="Pfam" id="PF12796">
    <property type="entry name" value="Ank_2"/>
    <property type="match status" value="2"/>
</dbReference>
<dbReference type="Proteomes" id="UP001303115">
    <property type="component" value="Unassembled WGS sequence"/>
</dbReference>
<dbReference type="AlphaFoldDB" id="A0AAN6PLC6"/>
<reference evidence="5" key="1">
    <citation type="journal article" date="2023" name="Mol. Phylogenet. Evol.">
        <title>Genome-scale phylogeny and comparative genomics of the fungal order Sordariales.</title>
        <authorList>
            <person name="Hensen N."/>
            <person name="Bonometti L."/>
            <person name="Westerberg I."/>
            <person name="Brannstrom I.O."/>
            <person name="Guillou S."/>
            <person name="Cros-Aarteil S."/>
            <person name="Calhoun S."/>
            <person name="Haridas S."/>
            <person name="Kuo A."/>
            <person name="Mondo S."/>
            <person name="Pangilinan J."/>
            <person name="Riley R."/>
            <person name="LaButti K."/>
            <person name="Andreopoulos B."/>
            <person name="Lipzen A."/>
            <person name="Chen C."/>
            <person name="Yan M."/>
            <person name="Daum C."/>
            <person name="Ng V."/>
            <person name="Clum A."/>
            <person name="Steindorff A."/>
            <person name="Ohm R.A."/>
            <person name="Martin F."/>
            <person name="Silar P."/>
            <person name="Natvig D.O."/>
            <person name="Lalanne C."/>
            <person name="Gautier V."/>
            <person name="Ament-Velasquez S.L."/>
            <person name="Kruys A."/>
            <person name="Hutchinson M.I."/>
            <person name="Powell A.J."/>
            <person name="Barry K."/>
            <person name="Miller A.N."/>
            <person name="Grigoriev I.V."/>
            <person name="Debuchy R."/>
            <person name="Gladieux P."/>
            <person name="Hiltunen Thoren M."/>
            <person name="Johannesson H."/>
        </authorList>
    </citation>
    <scope>NUCLEOTIDE SEQUENCE [LARGE SCALE GENOMIC DNA]</scope>
    <source>
        <strain evidence="5">CBS 284.82</strain>
    </source>
</reference>
<evidence type="ECO:0000313" key="5">
    <source>
        <dbReference type="Proteomes" id="UP001303115"/>
    </source>
</evidence>
<protein>
    <submittedName>
        <fullName evidence="4">Ankyrin repeat-containing domain protein</fullName>
    </submittedName>
</protein>
<dbReference type="PROSITE" id="PS50297">
    <property type="entry name" value="ANK_REP_REGION"/>
    <property type="match status" value="2"/>
</dbReference>
<evidence type="ECO:0000256" key="3">
    <source>
        <dbReference type="PROSITE-ProRule" id="PRU00023"/>
    </source>
</evidence>
<feature type="repeat" description="ANK" evidence="3">
    <location>
        <begin position="226"/>
        <end position="258"/>
    </location>
</feature>